<gene>
    <name evidence="2" type="ORF">RF11_07279</name>
</gene>
<dbReference type="InterPro" id="IPR035940">
    <property type="entry name" value="CAP_sf"/>
</dbReference>
<dbReference type="InterPro" id="IPR006624">
    <property type="entry name" value="Beta-propeller_rpt_TECPR"/>
</dbReference>
<dbReference type="AlphaFoldDB" id="A0A0C2N720"/>
<comment type="caution">
    <text evidence="2">The sequence shown here is derived from an EMBL/GenBank/DDBJ whole genome shotgun (WGS) entry which is preliminary data.</text>
</comment>
<evidence type="ECO:0000259" key="1">
    <source>
        <dbReference type="SMART" id="SM00198"/>
    </source>
</evidence>
<reference evidence="2 3" key="1">
    <citation type="journal article" date="2014" name="Genome Biol. Evol.">
        <title>The genome of the myxosporean Thelohanellus kitauei shows adaptations to nutrient acquisition within its fish host.</title>
        <authorList>
            <person name="Yang Y."/>
            <person name="Xiong J."/>
            <person name="Zhou Z."/>
            <person name="Huo F."/>
            <person name="Miao W."/>
            <person name="Ran C."/>
            <person name="Liu Y."/>
            <person name="Zhang J."/>
            <person name="Feng J."/>
            <person name="Wang M."/>
            <person name="Wang M."/>
            <person name="Wang L."/>
            <person name="Yao B."/>
        </authorList>
    </citation>
    <scope>NUCLEOTIDE SEQUENCE [LARGE SCALE GENOMIC DNA]</scope>
    <source>
        <strain evidence="2">Wuqing</strain>
    </source>
</reference>
<dbReference type="SUPFAM" id="SSF55797">
    <property type="entry name" value="PR-1-like"/>
    <property type="match status" value="1"/>
</dbReference>
<dbReference type="Pfam" id="PF19193">
    <property type="entry name" value="Tectonin"/>
    <property type="match status" value="1"/>
</dbReference>
<dbReference type="CDD" id="cd05380">
    <property type="entry name" value="CAP_euk"/>
    <property type="match status" value="1"/>
</dbReference>
<dbReference type="SMART" id="SM00198">
    <property type="entry name" value="SCP"/>
    <property type="match status" value="1"/>
</dbReference>
<organism evidence="2 3">
    <name type="scientific">Thelohanellus kitauei</name>
    <name type="common">Myxosporean</name>
    <dbReference type="NCBI Taxonomy" id="669202"/>
    <lineage>
        <taxon>Eukaryota</taxon>
        <taxon>Metazoa</taxon>
        <taxon>Cnidaria</taxon>
        <taxon>Myxozoa</taxon>
        <taxon>Myxosporea</taxon>
        <taxon>Bivalvulida</taxon>
        <taxon>Platysporina</taxon>
        <taxon>Myxobolidae</taxon>
        <taxon>Thelohanellus</taxon>
    </lineage>
</organism>
<keyword evidence="3" id="KW-1185">Reference proteome</keyword>
<evidence type="ECO:0000313" key="3">
    <source>
        <dbReference type="Proteomes" id="UP000031668"/>
    </source>
</evidence>
<protein>
    <submittedName>
        <fullName evidence="2">Glioma pathogenesis-related protein 1</fullName>
    </submittedName>
</protein>
<dbReference type="Proteomes" id="UP000031668">
    <property type="component" value="Unassembled WGS sequence"/>
</dbReference>
<dbReference type="Pfam" id="PF00188">
    <property type="entry name" value="CAP"/>
    <property type="match status" value="1"/>
</dbReference>
<accession>A0A0C2N720</accession>
<dbReference type="InterPro" id="IPR001283">
    <property type="entry name" value="CRISP-related"/>
</dbReference>
<dbReference type="EMBL" id="JWZT01002320">
    <property type="protein sequence ID" value="KII69682.1"/>
    <property type="molecule type" value="Genomic_DNA"/>
</dbReference>
<evidence type="ECO:0000313" key="2">
    <source>
        <dbReference type="EMBL" id="KII69682.1"/>
    </source>
</evidence>
<feature type="domain" description="SCP" evidence="1">
    <location>
        <begin position="1"/>
        <end position="139"/>
    </location>
</feature>
<dbReference type="Gene3D" id="3.40.33.10">
    <property type="entry name" value="CAP"/>
    <property type="match status" value="1"/>
</dbReference>
<dbReference type="PANTHER" id="PTHR10334">
    <property type="entry name" value="CYSTEINE-RICH SECRETORY PROTEIN-RELATED"/>
    <property type="match status" value="1"/>
</dbReference>
<sequence>MVKLTWDPLLEAIATHYVEKCTLGHNTHRHNEYIQALQITGVGGKQNATWIGENIAWGVGNCGNLEKYVDCGDIFQGMKRWYLEAQNYDIVHNRCTDQCSLYTQIVWANTYSIGCGAKVCEGNKTILVCNYYPGGNQLKKLPYVIGIKCSHCPKTHRCTDNLCEDSVLSSVTPLDQPSPLETSLSNDTKIVKLQDDRSTESSVIPDEWTALGVNCIDFDSCNNKELWCILPNYNLMVLNYSETGFHHRALFNKYNFTHVTVNGETVWAVDDNRHVIYKEIGNHSWSQVDSGDLIISKIQTISFFVVWILTTDYHLYYRSEISRENGAGLSWSSVEFDSDRGIEDLTCGDSSCWIISKGKVYIRLGISNATPQGTYWLSLNTSMTRIFSGYRGYTIAKLKNIFENMDDNELYFWRTGIDVEKSSMGSGWLLIKFPPCRMIYIGDHILIASQPNFKMIYKNSYPGEIYNHVEDTTKSVTTTSLPDRLSSENKTVSSKNDIDEKISLISKFLKMYDANQTPNYPTTEDVTYTSIITTITEATSQQSNFVFILKSY</sequence>
<proteinExistence type="predicted"/>
<dbReference type="InterPro" id="IPR014044">
    <property type="entry name" value="CAP_dom"/>
</dbReference>
<dbReference type="PRINTS" id="PR00837">
    <property type="entry name" value="V5TPXLIKE"/>
</dbReference>
<name>A0A0C2N720_THEKT</name>
<dbReference type="OrthoDB" id="5945687at2759"/>